<dbReference type="EMBL" id="JBICBT010000016">
    <property type="protein sequence ID" value="KAL3125889.1"/>
    <property type="molecule type" value="Genomic_DNA"/>
</dbReference>
<evidence type="ECO:0000259" key="3">
    <source>
        <dbReference type="Pfam" id="PF05199"/>
    </source>
</evidence>
<evidence type="ECO:0000256" key="1">
    <source>
        <dbReference type="ARBA" id="ARBA00010790"/>
    </source>
</evidence>
<name>A0ABD2L9H6_9BILA</name>
<feature type="domain" description="Glucose-methanol-choline oxidoreductase C-terminal" evidence="3">
    <location>
        <begin position="4"/>
        <end position="139"/>
    </location>
</feature>
<evidence type="ECO:0000313" key="4">
    <source>
        <dbReference type="EMBL" id="KAL3111716.1"/>
    </source>
</evidence>
<dbReference type="InterPro" id="IPR007867">
    <property type="entry name" value="GMC_OxRtase_C"/>
</dbReference>
<organism evidence="4 6">
    <name type="scientific">Heterodera trifolii</name>
    <dbReference type="NCBI Taxonomy" id="157864"/>
    <lineage>
        <taxon>Eukaryota</taxon>
        <taxon>Metazoa</taxon>
        <taxon>Ecdysozoa</taxon>
        <taxon>Nematoda</taxon>
        <taxon>Chromadorea</taxon>
        <taxon>Rhabditida</taxon>
        <taxon>Tylenchina</taxon>
        <taxon>Tylenchomorpha</taxon>
        <taxon>Tylenchoidea</taxon>
        <taxon>Heteroderidae</taxon>
        <taxon>Heteroderinae</taxon>
        <taxon>Heterodera</taxon>
    </lineage>
</organism>
<evidence type="ECO:0000313" key="6">
    <source>
        <dbReference type="Proteomes" id="UP001620626"/>
    </source>
</evidence>
<dbReference type="Gene3D" id="3.50.50.60">
    <property type="entry name" value="FAD/NAD(P)-binding domain"/>
    <property type="match status" value="1"/>
</dbReference>
<dbReference type="SUPFAM" id="SSF54373">
    <property type="entry name" value="FAD-linked reductases, C-terminal domain"/>
    <property type="match status" value="1"/>
</dbReference>
<dbReference type="InterPro" id="IPR012132">
    <property type="entry name" value="GMC_OxRdtase"/>
</dbReference>
<feature type="region of interest" description="Disordered" evidence="2">
    <location>
        <begin position="1"/>
        <end position="23"/>
    </location>
</feature>
<dbReference type="InterPro" id="IPR036188">
    <property type="entry name" value="FAD/NAD-bd_sf"/>
</dbReference>
<comment type="caution">
    <text evidence="4">The sequence shown here is derived from an EMBL/GenBank/DDBJ whole genome shotgun (WGS) entry which is preliminary data.</text>
</comment>
<dbReference type="Pfam" id="PF05199">
    <property type="entry name" value="GMC_oxred_C"/>
    <property type="match status" value="1"/>
</dbReference>
<feature type="region of interest" description="Disordered" evidence="2">
    <location>
        <begin position="149"/>
        <end position="168"/>
    </location>
</feature>
<accession>A0ABD2L9H6</accession>
<evidence type="ECO:0000313" key="5">
    <source>
        <dbReference type="EMBL" id="KAL3125889.1"/>
    </source>
</evidence>
<reference evidence="4 6" key="1">
    <citation type="submission" date="2024-10" db="EMBL/GenBank/DDBJ databases">
        <authorList>
            <person name="Kim D."/>
        </authorList>
    </citation>
    <scope>NUCLEOTIDE SEQUENCE [LARGE SCALE GENOMIC DNA]</scope>
    <source>
        <strain evidence="4">BH-2024</strain>
    </source>
</reference>
<comment type="similarity">
    <text evidence="1">Belongs to the GMC oxidoreductase family.</text>
</comment>
<evidence type="ECO:0000256" key="2">
    <source>
        <dbReference type="SAM" id="MobiDB-lite"/>
    </source>
</evidence>
<dbReference type="Proteomes" id="UP001620626">
    <property type="component" value="Unassembled WGS sequence"/>
</dbReference>
<keyword evidence="6" id="KW-1185">Reference proteome</keyword>
<dbReference type="SUPFAM" id="SSF51905">
    <property type="entry name" value="FAD/NAD(P)-binding domain"/>
    <property type="match status" value="1"/>
</dbReference>
<sequence>MRTKSAGEITLQSKDPRTPPLMNPNYLSHEHDFVEFRRAVRLSRELFAQKAFDEFRGEELAPGKECQTDNQIDAFVRKHSASAYHPSCTCKMGPSSDPMAVVDPETLNVHGFENLKVVDASIMPSIISGNLNAPVIMMAEKAADLIAGKKPLPAEQPPLWSPLDPRKE</sequence>
<protein>
    <recommendedName>
        <fullName evidence="3">Glucose-methanol-choline oxidoreductase C-terminal domain-containing protein</fullName>
    </recommendedName>
</protein>
<dbReference type="PANTHER" id="PTHR11552">
    <property type="entry name" value="GLUCOSE-METHANOL-CHOLINE GMC OXIDOREDUCTASE"/>
    <property type="match status" value="1"/>
</dbReference>
<dbReference type="AlphaFoldDB" id="A0ABD2L9H6"/>
<dbReference type="PANTHER" id="PTHR11552:SF147">
    <property type="entry name" value="CHOLINE DEHYDROGENASE, MITOCHONDRIAL"/>
    <property type="match status" value="1"/>
</dbReference>
<dbReference type="EMBL" id="JBICBT010000492">
    <property type="protein sequence ID" value="KAL3111716.1"/>
    <property type="molecule type" value="Genomic_DNA"/>
</dbReference>
<proteinExistence type="inferred from homology"/>
<dbReference type="Gene3D" id="3.30.560.10">
    <property type="entry name" value="Glucose Oxidase, domain 3"/>
    <property type="match status" value="1"/>
</dbReference>
<gene>
    <name evidence="5" type="ORF">niasHT_009418</name>
    <name evidence="4" type="ORF">niasHT_011003</name>
</gene>